<gene>
    <name evidence="2" type="ORF">BDV25DRAFT_140251</name>
</gene>
<feature type="domain" description="H-type lectin" evidence="1">
    <location>
        <begin position="383"/>
        <end position="445"/>
    </location>
</feature>
<dbReference type="Pfam" id="PF09458">
    <property type="entry name" value="H_lectin"/>
    <property type="match status" value="2"/>
</dbReference>
<dbReference type="InterPro" id="IPR037221">
    <property type="entry name" value="H-type_lectin_dom_sf"/>
</dbReference>
<reference evidence="2 3" key="1">
    <citation type="submission" date="2019-04" db="EMBL/GenBank/DDBJ databases">
        <title>Friends and foes A comparative genomics study of 23 Aspergillus species from section Flavi.</title>
        <authorList>
            <consortium name="DOE Joint Genome Institute"/>
            <person name="Kjaerbolling I."/>
            <person name="Vesth T."/>
            <person name="Frisvad J.C."/>
            <person name="Nybo J.L."/>
            <person name="Theobald S."/>
            <person name="Kildgaard S."/>
            <person name="Isbrandt T."/>
            <person name="Kuo A."/>
            <person name="Sato A."/>
            <person name="Lyhne E.K."/>
            <person name="Kogle M.E."/>
            <person name="Wiebenga A."/>
            <person name="Kun R.S."/>
            <person name="Lubbers R.J."/>
            <person name="Makela M.R."/>
            <person name="Barry K."/>
            <person name="Chovatia M."/>
            <person name="Clum A."/>
            <person name="Daum C."/>
            <person name="Haridas S."/>
            <person name="He G."/>
            <person name="LaButti K."/>
            <person name="Lipzen A."/>
            <person name="Mondo S."/>
            <person name="Riley R."/>
            <person name="Salamov A."/>
            <person name="Simmons B.A."/>
            <person name="Magnuson J.K."/>
            <person name="Henrissat B."/>
            <person name="Mortensen U.H."/>
            <person name="Larsen T.O."/>
            <person name="Devries R.P."/>
            <person name="Grigoriev I.V."/>
            <person name="Machida M."/>
            <person name="Baker S.E."/>
            <person name="Andersen M.R."/>
        </authorList>
    </citation>
    <scope>NUCLEOTIDE SEQUENCE [LARGE SCALE GENOMIC DNA]</scope>
    <source>
        <strain evidence="2 3">IBT 18842</strain>
    </source>
</reference>
<dbReference type="EMBL" id="ML742106">
    <property type="protein sequence ID" value="KAE8149991.1"/>
    <property type="molecule type" value="Genomic_DNA"/>
</dbReference>
<keyword evidence="3" id="KW-1185">Reference proteome</keyword>
<sequence>MPPASSRCCFYTYHDTNQDEDKRVEWAIHKNPRNVLITVPPPRLFRDKETRPEAANLPSLGMISSKIWQSGQEIVIGFLAGSEWQRNQVKRYAPLWTRYANIRFTFLDHRPSDGADVLIGFDSAEGSWSSRGTDCSYFSSRGIKSMNLSWIMSQRSQADIRATILHQFGHALGLVHEHASPQVPVRVDRNRIFEDLNPWQSPWDPFRLDKVYPTDRLLATSNGCSIMLNYLPPYWTQHRMSLRHNTDLSEEDKDYMKFYYPPENHGVGYFNTLEIRSTNDPITLDAYIKTIPSRQKHADLIAGLTWIDLEPNTLEGPYVRVSAAVHEDRITAQIKAWPTSRLHAAGMAWLEIGPRFHFIQHGKFRLCDLTTPLDNFSRNSEVIEFSTPFPSPPTVVCFVTGVQVMQSNYRLLVDAVDVSSTRFTLKIGTWGGTDLRAAKVTWLAYPADQPGVASGEICTSDIRSWNQPQQENSAFTPFPTAFTKTPNVLLALKGFDCSRFSGLRLRVCTSLVTPTGFYWHIQGWTSIYSGCASYFAWED</sequence>
<dbReference type="Proteomes" id="UP000325780">
    <property type="component" value="Unassembled WGS sequence"/>
</dbReference>
<dbReference type="SUPFAM" id="SSF55486">
    <property type="entry name" value="Metalloproteases ('zincins'), catalytic domain"/>
    <property type="match status" value="1"/>
</dbReference>
<dbReference type="InterPro" id="IPR024079">
    <property type="entry name" value="MetalloPept_cat_dom_sf"/>
</dbReference>
<feature type="domain" description="H-type lectin" evidence="1">
    <location>
        <begin position="477"/>
        <end position="537"/>
    </location>
</feature>
<protein>
    <recommendedName>
        <fullName evidence="1">H-type lectin domain-containing protein</fullName>
    </recommendedName>
</protein>
<name>A0A5N6TV83_ASPAV</name>
<evidence type="ECO:0000313" key="2">
    <source>
        <dbReference type="EMBL" id="KAE8149991.1"/>
    </source>
</evidence>
<dbReference type="AlphaFoldDB" id="A0A5N6TV83"/>
<accession>A0A5N6TV83</accession>
<dbReference type="SUPFAM" id="SSF141086">
    <property type="entry name" value="Agglutinin HPA-like"/>
    <property type="match status" value="2"/>
</dbReference>
<dbReference type="InterPro" id="IPR019019">
    <property type="entry name" value="H-type_lectin_domain"/>
</dbReference>
<dbReference type="OrthoDB" id="291007at2759"/>
<evidence type="ECO:0000259" key="1">
    <source>
        <dbReference type="Pfam" id="PF09458"/>
    </source>
</evidence>
<proteinExistence type="predicted"/>
<dbReference type="GO" id="GO:0008237">
    <property type="term" value="F:metallopeptidase activity"/>
    <property type="evidence" value="ECO:0007669"/>
    <property type="project" value="InterPro"/>
</dbReference>
<dbReference type="Gene3D" id="2.60.40.2080">
    <property type="match status" value="2"/>
</dbReference>
<dbReference type="Gene3D" id="3.40.390.10">
    <property type="entry name" value="Collagenase (Catalytic Domain)"/>
    <property type="match status" value="1"/>
</dbReference>
<organism evidence="2 3">
    <name type="scientific">Aspergillus avenaceus</name>
    <dbReference type="NCBI Taxonomy" id="36643"/>
    <lineage>
        <taxon>Eukaryota</taxon>
        <taxon>Fungi</taxon>
        <taxon>Dikarya</taxon>
        <taxon>Ascomycota</taxon>
        <taxon>Pezizomycotina</taxon>
        <taxon>Eurotiomycetes</taxon>
        <taxon>Eurotiomycetidae</taxon>
        <taxon>Eurotiales</taxon>
        <taxon>Aspergillaceae</taxon>
        <taxon>Aspergillus</taxon>
        <taxon>Aspergillus subgen. Circumdati</taxon>
    </lineage>
</organism>
<dbReference type="GO" id="GO:0007155">
    <property type="term" value="P:cell adhesion"/>
    <property type="evidence" value="ECO:0007669"/>
    <property type="project" value="InterPro"/>
</dbReference>
<evidence type="ECO:0000313" key="3">
    <source>
        <dbReference type="Proteomes" id="UP000325780"/>
    </source>
</evidence>
<dbReference type="GO" id="GO:0030246">
    <property type="term" value="F:carbohydrate binding"/>
    <property type="evidence" value="ECO:0007669"/>
    <property type="project" value="InterPro"/>
</dbReference>